<dbReference type="PANTHER" id="PTHR47582:SF1">
    <property type="entry name" value="P450, PUTATIVE (EUROFUNG)-RELATED"/>
    <property type="match status" value="1"/>
</dbReference>
<protein>
    <submittedName>
        <fullName evidence="1">Uncharacterized protein</fullName>
    </submittedName>
</protein>
<dbReference type="Proteomes" id="UP001408356">
    <property type="component" value="Unassembled WGS sequence"/>
</dbReference>
<comment type="caution">
    <text evidence="1">The sequence shown here is derived from an EMBL/GenBank/DDBJ whole genome shotgun (WGS) entry which is preliminary data.</text>
</comment>
<evidence type="ECO:0000313" key="1">
    <source>
        <dbReference type="EMBL" id="KAK9415718.1"/>
    </source>
</evidence>
<dbReference type="Gene3D" id="1.10.630.10">
    <property type="entry name" value="Cytochrome P450"/>
    <property type="match status" value="1"/>
</dbReference>
<keyword evidence="2" id="KW-1185">Reference proteome</keyword>
<gene>
    <name evidence="1" type="ORF">SUNI508_10196</name>
</gene>
<reference evidence="1 2" key="1">
    <citation type="journal article" date="2024" name="J. Plant Pathol.">
        <title>Sequence and assembly of the genome of Seiridium unicorne, isolate CBS 538.82, causal agent of cypress canker disease.</title>
        <authorList>
            <person name="Scali E."/>
            <person name="Rocca G.D."/>
            <person name="Danti R."/>
            <person name="Garbelotto M."/>
            <person name="Barberini S."/>
            <person name="Baroncelli R."/>
            <person name="Emiliani G."/>
        </authorList>
    </citation>
    <scope>NUCLEOTIDE SEQUENCE [LARGE SCALE GENOMIC DNA]</scope>
    <source>
        <strain evidence="1 2">BM-138-508</strain>
    </source>
</reference>
<proteinExistence type="predicted"/>
<dbReference type="InterPro" id="IPR036396">
    <property type="entry name" value="Cyt_P450_sf"/>
</dbReference>
<dbReference type="PANTHER" id="PTHR47582">
    <property type="entry name" value="P450, PUTATIVE (EUROFUNG)-RELATED"/>
    <property type="match status" value="1"/>
</dbReference>
<name>A0ABR2UM50_9PEZI</name>
<accession>A0ABR2UM50</accession>
<sequence>MFALLVITPGIVATTYILLLALLRATQDTTEPPSVNDAIPFITPVWKMFFEERIRDNTNPARDQYNMPIHTLRLPGSRVYVINSPTLLKAAQSQLRALSSTALQCDIAAKIPIWRGYTLRFQNVAKPASIYSEAVVIFERLGPT</sequence>
<organism evidence="1 2">
    <name type="scientific">Seiridium unicorne</name>
    <dbReference type="NCBI Taxonomy" id="138068"/>
    <lineage>
        <taxon>Eukaryota</taxon>
        <taxon>Fungi</taxon>
        <taxon>Dikarya</taxon>
        <taxon>Ascomycota</taxon>
        <taxon>Pezizomycotina</taxon>
        <taxon>Sordariomycetes</taxon>
        <taxon>Xylariomycetidae</taxon>
        <taxon>Amphisphaeriales</taxon>
        <taxon>Sporocadaceae</taxon>
        <taxon>Seiridium</taxon>
    </lineage>
</organism>
<dbReference type="EMBL" id="JARVKF010000413">
    <property type="protein sequence ID" value="KAK9415718.1"/>
    <property type="molecule type" value="Genomic_DNA"/>
</dbReference>
<dbReference type="InterPro" id="IPR053007">
    <property type="entry name" value="CYP450_monoxygenase_sec-met"/>
</dbReference>
<evidence type="ECO:0000313" key="2">
    <source>
        <dbReference type="Proteomes" id="UP001408356"/>
    </source>
</evidence>